<keyword evidence="3" id="KW-1185">Reference proteome</keyword>
<name>A0AAE0K6G4_9PEZI</name>
<evidence type="ECO:0000313" key="2">
    <source>
        <dbReference type="EMBL" id="KAK3371058.1"/>
    </source>
</evidence>
<proteinExistence type="predicted"/>
<dbReference type="EMBL" id="JAULSN010000005">
    <property type="protein sequence ID" value="KAK3371058.1"/>
    <property type="molecule type" value="Genomic_DNA"/>
</dbReference>
<dbReference type="Pfam" id="PF26639">
    <property type="entry name" value="Het-6_barrel"/>
    <property type="match status" value="1"/>
</dbReference>
<gene>
    <name evidence="2" type="ORF">B0T24DRAFT_627707</name>
</gene>
<organism evidence="2 3">
    <name type="scientific">Lasiosphaeria ovina</name>
    <dbReference type="NCBI Taxonomy" id="92902"/>
    <lineage>
        <taxon>Eukaryota</taxon>
        <taxon>Fungi</taxon>
        <taxon>Dikarya</taxon>
        <taxon>Ascomycota</taxon>
        <taxon>Pezizomycotina</taxon>
        <taxon>Sordariomycetes</taxon>
        <taxon>Sordariomycetidae</taxon>
        <taxon>Sordariales</taxon>
        <taxon>Lasiosphaeriaceae</taxon>
        <taxon>Lasiosphaeria</taxon>
    </lineage>
</organism>
<dbReference type="AlphaFoldDB" id="A0AAE0K6G4"/>
<comment type="caution">
    <text evidence="2">The sequence shown here is derived from an EMBL/GenBank/DDBJ whole genome shotgun (WGS) entry which is preliminary data.</text>
</comment>
<sequence>MRAAILRTVLADWSFTTDHRVGYPLADLLDAYDGESSFFAPSTDQEEDATGLDSTSKPPPAEQEPEGDDHARKLRQFLREAGELASGKRIVLSSHGDIGLGFSTVRKGDVLCIILGSKLPCVLRRGRHGSSSGQCLYRLVGQCYLDGWMDGDKNPRGWWWWEQGPESFVLL</sequence>
<dbReference type="Proteomes" id="UP001287356">
    <property type="component" value="Unassembled WGS sequence"/>
</dbReference>
<protein>
    <submittedName>
        <fullName evidence="2">Uncharacterized protein</fullName>
    </submittedName>
</protein>
<reference evidence="2" key="2">
    <citation type="submission" date="2023-06" db="EMBL/GenBank/DDBJ databases">
        <authorList>
            <consortium name="Lawrence Berkeley National Laboratory"/>
            <person name="Haridas S."/>
            <person name="Hensen N."/>
            <person name="Bonometti L."/>
            <person name="Westerberg I."/>
            <person name="Brannstrom I.O."/>
            <person name="Guillou S."/>
            <person name="Cros-Aarteil S."/>
            <person name="Calhoun S."/>
            <person name="Kuo A."/>
            <person name="Mondo S."/>
            <person name="Pangilinan J."/>
            <person name="Riley R."/>
            <person name="Labutti K."/>
            <person name="Andreopoulos B."/>
            <person name="Lipzen A."/>
            <person name="Chen C."/>
            <person name="Yanf M."/>
            <person name="Daum C."/>
            <person name="Ng V."/>
            <person name="Clum A."/>
            <person name="Steindorff A."/>
            <person name="Ohm R."/>
            <person name="Martin F."/>
            <person name="Silar P."/>
            <person name="Natvig D."/>
            <person name="Lalanne C."/>
            <person name="Gautier V."/>
            <person name="Ament-Velasquez S.L."/>
            <person name="Kruys A."/>
            <person name="Hutchinson M.I."/>
            <person name="Powell A.J."/>
            <person name="Barry K."/>
            <person name="Miller A.N."/>
            <person name="Grigoriev I.V."/>
            <person name="Debuchy R."/>
            <person name="Gladieux P."/>
            <person name="Thoren M.H."/>
            <person name="Johannesson H."/>
        </authorList>
    </citation>
    <scope>NUCLEOTIDE SEQUENCE</scope>
    <source>
        <strain evidence="2">CBS 958.72</strain>
    </source>
</reference>
<feature type="region of interest" description="Disordered" evidence="1">
    <location>
        <begin position="40"/>
        <end position="69"/>
    </location>
</feature>
<evidence type="ECO:0000256" key="1">
    <source>
        <dbReference type="SAM" id="MobiDB-lite"/>
    </source>
</evidence>
<evidence type="ECO:0000313" key="3">
    <source>
        <dbReference type="Proteomes" id="UP001287356"/>
    </source>
</evidence>
<accession>A0AAE0K6G4</accession>
<reference evidence="2" key="1">
    <citation type="journal article" date="2023" name="Mol. Phylogenet. Evol.">
        <title>Genome-scale phylogeny and comparative genomics of the fungal order Sordariales.</title>
        <authorList>
            <person name="Hensen N."/>
            <person name="Bonometti L."/>
            <person name="Westerberg I."/>
            <person name="Brannstrom I.O."/>
            <person name="Guillou S."/>
            <person name="Cros-Aarteil S."/>
            <person name="Calhoun S."/>
            <person name="Haridas S."/>
            <person name="Kuo A."/>
            <person name="Mondo S."/>
            <person name="Pangilinan J."/>
            <person name="Riley R."/>
            <person name="LaButti K."/>
            <person name="Andreopoulos B."/>
            <person name="Lipzen A."/>
            <person name="Chen C."/>
            <person name="Yan M."/>
            <person name="Daum C."/>
            <person name="Ng V."/>
            <person name="Clum A."/>
            <person name="Steindorff A."/>
            <person name="Ohm R.A."/>
            <person name="Martin F."/>
            <person name="Silar P."/>
            <person name="Natvig D.O."/>
            <person name="Lalanne C."/>
            <person name="Gautier V."/>
            <person name="Ament-Velasquez S.L."/>
            <person name="Kruys A."/>
            <person name="Hutchinson M.I."/>
            <person name="Powell A.J."/>
            <person name="Barry K."/>
            <person name="Miller A.N."/>
            <person name="Grigoriev I.V."/>
            <person name="Debuchy R."/>
            <person name="Gladieux P."/>
            <person name="Hiltunen Thoren M."/>
            <person name="Johannesson H."/>
        </authorList>
    </citation>
    <scope>NUCLEOTIDE SEQUENCE</scope>
    <source>
        <strain evidence="2">CBS 958.72</strain>
    </source>
</reference>